<comment type="similarity">
    <text evidence="2 6">Belongs to the class-C beta-lactamase family.</text>
</comment>
<dbReference type="GO" id="GO:0030288">
    <property type="term" value="C:outer membrane-bounded periplasmic space"/>
    <property type="evidence" value="ECO:0007669"/>
    <property type="project" value="InterPro"/>
</dbReference>
<dbReference type="PROSITE" id="PS00336">
    <property type="entry name" value="BETA_LACTAMASE_C"/>
    <property type="match status" value="1"/>
</dbReference>
<dbReference type="Gene3D" id="3.40.710.10">
    <property type="entry name" value="DD-peptidase/beta-lactamase superfamily"/>
    <property type="match status" value="1"/>
</dbReference>
<dbReference type="Pfam" id="PF00144">
    <property type="entry name" value="Beta-lactamase"/>
    <property type="match status" value="1"/>
</dbReference>
<sequence>MIQAKWLVLVWALLVAPFSFASEVPAKLHGEWRGTLDLPQGMRLTIGLSLTEERAELQSPNQGPQTYPLQELKFADEQLSFAVPDLGVKFAGAYQQDQIVGDFEQGAKLPLTLHRLTAADSERLAFEGKYAGVLNASGTELPLHFNIAVVKDGFVATLDSPAQESYGIPLQEVHIDGQKLTASAPMLKATYKGERNDEGVYEGVWFQGMAFALNLSKVTAERPAPQVKAAEFGTFGGATAHLLCDKVSIEYAGDHDEQTLYEIGSVSKTFVAYLLADAVQRGVLELETELSSVFPGAPEGVTMLELVTHTSGLPRLPADLFANANQHDPYRHYDLAMLTAALNEQTLGKKQHSYSNYAFGVLGEALAKAQDMSLESLLQERIFEPFGMTSSYLATADREVSPRLATPYNSLGQQVGPWRFSALAGAGAVVASLPDMVNYVQGMQARLAEDSQLRELMLTPRVDFAACCEQGLGWMLEQTDADHTLVWHNGRTAGFASYVGFYADGSEAVILLSNQAMDVNSQAKRLLSE</sequence>
<dbReference type="EC" id="3.5.2.6" evidence="3 6"/>
<evidence type="ECO:0000256" key="3">
    <source>
        <dbReference type="ARBA" id="ARBA00012865"/>
    </source>
</evidence>
<dbReference type="PANTHER" id="PTHR46825">
    <property type="entry name" value="D-ALANYL-D-ALANINE-CARBOXYPEPTIDASE/ENDOPEPTIDASE AMPH"/>
    <property type="match status" value="1"/>
</dbReference>
<dbReference type="AlphaFoldDB" id="A0A432XNL1"/>
<dbReference type="SUPFAM" id="SSF56601">
    <property type="entry name" value="beta-lactamase/transpeptidase-like"/>
    <property type="match status" value="1"/>
</dbReference>
<feature type="signal peptide" evidence="7">
    <location>
        <begin position="1"/>
        <end position="21"/>
    </location>
</feature>
<keyword evidence="10" id="KW-1185">Reference proteome</keyword>
<evidence type="ECO:0000256" key="2">
    <source>
        <dbReference type="ARBA" id="ARBA00007840"/>
    </source>
</evidence>
<dbReference type="OrthoDB" id="119951at2"/>
<keyword evidence="5 6" id="KW-0046">Antibiotic resistance</keyword>
<evidence type="ECO:0000259" key="8">
    <source>
        <dbReference type="Pfam" id="PF00144"/>
    </source>
</evidence>
<name>A0A432XNL1_9GAMM</name>
<keyword evidence="7" id="KW-0732">Signal</keyword>
<dbReference type="InterPro" id="IPR001586">
    <property type="entry name" value="Beta-lactam_class-C_AS"/>
</dbReference>
<evidence type="ECO:0000256" key="1">
    <source>
        <dbReference type="ARBA" id="ARBA00001526"/>
    </source>
</evidence>
<evidence type="ECO:0000256" key="4">
    <source>
        <dbReference type="ARBA" id="ARBA00022801"/>
    </source>
</evidence>
<evidence type="ECO:0000256" key="5">
    <source>
        <dbReference type="ARBA" id="ARBA00023251"/>
    </source>
</evidence>
<dbReference type="InterPro" id="IPR001466">
    <property type="entry name" value="Beta-lactam-related"/>
</dbReference>
<evidence type="ECO:0000313" key="9">
    <source>
        <dbReference type="EMBL" id="RUO50272.1"/>
    </source>
</evidence>
<organism evidence="9 10">
    <name type="scientific">Pseudidiomarina aquimaris</name>
    <dbReference type="NCBI Taxonomy" id="641841"/>
    <lineage>
        <taxon>Bacteria</taxon>
        <taxon>Pseudomonadati</taxon>
        <taxon>Pseudomonadota</taxon>
        <taxon>Gammaproteobacteria</taxon>
        <taxon>Alteromonadales</taxon>
        <taxon>Idiomarinaceae</taxon>
        <taxon>Pseudidiomarina</taxon>
    </lineage>
</organism>
<evidence type="ECO:0000256" key="7">
    <source>
        <dbReference type="SAM" id="SignalP"/>
    </source>
</evidence>
<comment type="caution">
    <text evidence="9">The sequence shown here is derived from an EMBL/GenBank/DDBJ whole genome shotgun (WGS) entry which is preliminary data.</text>
</comment>
<proteinExistence type="inferred from homology"/>
<dbReference type="Proteomes" id="UP000286678">
    <property type="component" value="Unassembled WGS sequence"/>
</dbReference>
<dbReference type="GO" id="GO:0046677">
    <property type="term" value="P:response to antibiotic"/>
    <property type="evidence" value="ECO:0007669"/>
    <property type="project" value="UniProtKB-UniRule"/>
</dbReference>
<dbReference type="GO" id="GO:0017001">
    <property type="term" value="P:antibiotic catabolic process"/>
    <property type="evidence" value="ECO:0007669"/>
    <property type="project" value="InterPro"/>
</dbReference>
<protein>
    <recommendedName>
        <fullName evidence="3 6">Beta-lactamase</fullName>
        <ecNumber evidence="3 6">3.5.2.6</ecNumber>
    </recommendedName>
</protein>
<comment type="catalytic activity">
    <reaction evidence="1 6">
        <text>a beta-lactam + H2O = a substituted beta-amino acid</text>
        <dbReference type="Rhea" id="RHEA:20401"/>
        <dbReference type="ChEBI" id="CHEBI:15377"/>
        <dbReference type="ChEBI" id="CHEBI:35627"/>
        <dbReference type="ChEBI" id="CHEBI:140347"/>
        <dbReference type="EC" id="3.5.2.6"/>
    </reaction>
</comment>
<dbReference type="PANTHER" id="PTHR46825:SF8">
    <property type="entry name" value="BETA-LACTAMASE-RELATED"/>
    <property type="match status" value="1"/>
</dbReference>
<evidence type="ECO:0000313" key="10">
    <source>
        <dbReference type="Proteomes" id="UP000286678"/>
    </source>
</evidence>
<gene>
    <name evidence="9" type="ORF">CWE21_03915</name>
</gene>
<keyword evidence="4 6" id="KW-0378">Hydrolase</keyword>
<dbReference type="EMBL" id="PIPT01000002">
    <property type="protein sequence ID" value="RUO50272.1"/>
    <property type="molecule type" value="Genomic_DNA"/>
</dbReference>
<dbReference type="InterPro" id="IPR012338">
    <property type="entry name" value="Beta-lactam/transpept-like"/>
</dbReference>
<evidence type="ECO:0000256" key="6">
    <source>
        <dbReference type="RuleBase" id="RU361140"/>
    </source>
</evidence>
<dbReference type="RefSeq" id="WP_126833159.1">
    <property type="nucleotide sequence ID" value="NZ_PIPT01000002.1"/>
</dbReference>
<reference evidence="10" key="1">
    <citation type="journal article" date="2018" name="Front. Microbiol.">
        <title>Genome-Based Analysis Reveals the Taxonomy and Diversity of the Family Idiomarinaceae.</title>
        <authorList>
            <person name="Liu Y."/>
            <person name="Lai Q."/>
            <person name="Shao Z."/>
        </authorList>
    </citation>
    <scope>NUCLEOTIDE SEQUENCE [LARGE SCALE GENOMIC DNA]</scope>
    <source>
        <strain evidence="10">SW15</strain>
    </source>
</reference>
<dbReference type="InterPro" id="IPR050491">
    <property type="entry name" value="AmpC-like"/>
</dbReference>
<accession>A0A432XNL1</accession>
<dbReference type="GO" id="GO:0008800">
    <property type="term" value="F:beta-lactamase activity"/>
    <property type="evidence" value="ECO:0007669"/>
    <property type="project" value="UniProtKB-UniRule"/>
</dbReference>
<feature type="domain" description="Beta-lactamase-related" evidence="8">
    <location>
        <begin position="250"/>
        <end position="517"/>
    </location>
</feature>
<feature type="chain" id="PRO_5019215685" description="Beta-lactamase" evidence="7">
    <location>
        <begin position="22"/>
        <end position="529"/>
    </location>
</feature>